<evidence type="ECO:0000313" key="2">
    <source>
        <dbReference type="EMBL" id="GGP08190.1"/>
    </source>
</evidence>
<protein>
    <submittedName>
        <fullName evidence="2">Uncharacterized protein</fullName>
    </submittedName>
</protein>
<organism evidence="2 3">
    <name type="scientific">Nonomuraea glycinis</name>
    <dbReference type="NCBI Taxonomy" id="2047744"/>
    <lineage>
        <taxon>Bacteria</taxon>
        <taxon>Bacillati</taxon>
        <taxon>Actinomycetota</taxon>
        <taxon>Actinomycetes</taxon>
        <taxon>Streptosporangiales</taxon>
        <taxon>Streptosporangiaceae</taxon>
        <taxon>Nonomuraea</taxon>
    </lineage>
</organism>
<evidence type="ECO:0000256" key="1">
    <source>
        <dbReference type="SAM" id="MobiDB-lite"/>
    </source>
</evidence>
<accession>A0A918A5C1</accession>
<dbReference type="EMBL" id="BMNK01000006">
    <property type="protein sequence ID" value="GGP08190.1"/>
    <property type="molecule type" value="Genomic_DNA"/>
</dbReference>
<dbReference type="RefSeq" id="WP_225277480.1">
    <property type="nucleotide sequence ID" value="NZ_BMNK01000006.1"/>
</dbReference>
<dbReference type="Proteomes" id="UP000660745">
    <property type="component" value="Unassembled WGS sequence"/>
</dbReference>
<proteinExistence type="predicted"/>
<evidence type="ECO:0000313" key="3">
    <source>
        <dbReference type="Proteomes" id="UP000660745"/>
    </source>
</evidence>
<name>A0A918A5C1_9ACTN</name>
<reference evidence="2" key="1">
    <citation type="journal article" date="2014" name="Int. J. Syst. Evol. Microbiol.">
        <title>Complete genome sequence of Corynebacterium casei LMG S-19264T (=DSM 44701T), isolated from a smear-ripened cheese.</title>
        <authorList>
            <consortium name="US DOE Joint Genome Institute (JGI-PGF)"/>
            <person name="Walter F."/>
            <person name="Albersmeier A."/>
            <person name="Kalinowski J."/>
            <person name="Ruckert C."/>
        </authorList>
    </citation>
    <scope>NUCLEOTIDE SEQUENCE</scope>
    <source>
        <strain evidence="2">CGMCC 4.7430</strain>
    </source>
</reference>
<gene>
    <name evidence="2" type="ORF">GCM10012278_38910</name>
</gene>
<feature type="region of interest" description="Disordered" evidence="1">
    <location>
        <begin position="126"/>
        <end position="192"/>
    </location>
</feature>
<dbReference type="AlphaFoldDB" id="A0A918A5C1"/>
<reference evidence="2" key="2">
    <citation type="submission" date="2020-09" db="EMBL/GenBank/DDBJ databases">
        <authorList>
            <person name="Sun Q."/>
            <person name="Zhou Y."/>
        </authorList>
    </citation>
    <scope>NUCLEOTIDE SEQUENCE</scope>
    <source>
        <strain evidence="2">CGMCC 4.7430</strain>
    </source>
</reference>
<keyword evidence="3" id="KW-1185">Reference proteome</keyword>
<comment type="caution">
    <text evidence="2">The sequence shown here is derived from an EMBL/GenBank/DDBJ whole genome shotgun (WGS) entry which is preliminary data.</text>
</comment>
<sequence length="192" mass="19938">MVVDEVDRHLWRVVDAAYDRLTCAECGGALSRGPAGCAACDRAHRYRYAAIEVDRPGVPPGNEHALRVNVSVVRRPYGISAKEVLGRRLSLPILLDGHLPGTAQAQAARAVLDKGGSAAEYAESFTASGGVASAPDRETDARPGPSAVQRPSGGGNPSGEAVLGVASWAGPASGGVGRRAQEGSRRSCMVRR</sequence>